<evidence type="ECO:0000256" key="1">
    <source>
        <dbReference type="SAM" id="Phobius"/>
    </source>
</evidence>
<keyword evidence="1" id="KW-0812">Transmembrane</keyword>
<feature type="transmembrane region" description="Helical" evidence="1">
    <location>
        <begin position="204"/>
        <end position="228"/>
    </location>
</feature>
<dbReference type="RefSeq" id="WP_377133151.1">
    <property type="nucleotide sequence ID" value="NZ_JBHSFI010000003.1"/>
</dbReference>
<feature type="transmembrane region" description="Helical" evidence="1">
    <location>
        <begin position="96"/>
        <end position="118"/>
    </location>
</feature>
<dbReference type="PANTHER" id="PTHR37305:SF1">
    <property type="entry name" value="MEMBRANE PROTEIN"/>
    <property type="match status" value="1"/>
</dbReference>
<proteinExistence type="predicted"/>
<feature type="transmembrane region" description="Helical" evidence="1">
    <location>
        <begin position="235"/>
        <end position="257"/>
    </location>
</feature>
<feature type="transmembrane region" description="Helical" evidence="1">
    <location>
        <begin position="160"/>
        <end position="184"/>
    </location>
</feature>
<name>A0ABV9HF24_9MICO</name>
<dbReference type="Pfam" id="PF12679">
    <property type="entry name" value="ABC2_membrane_2"/>
    <property type="match status" value="1"/>
</dbReference>
<keyword evidence="1" id="KW-1133">Transmembrane helix</keyword>
<sequence length="313" mass="31582">MTAGTTSTAHGLAAAPGAVVPGLPAGRRRAPLGRLLRAEVRWIFRRPRTLVVLALLAALPVITGIAVDLTLDGGGAPVDAGPVGAGPGASDGGPPIFVTMATSAFVLPLGSLMTLLMLMLPLTVAMASGDALAGEQSNGTLRGWLLAPVSRGRLLLVKAVGVLVVALVASAVVVASGLVTGLVLAGTDGLVSMSGTELSIADVLWRLGVAVAWATLYLMAIGAVALAISASTEHPMVVVVGVLGGLIVSVVLLQISALDWLHPYLLPSSLASLVDLIRDPVSFDGLAEGAFRAGCYLVIGISLAYARLTTRDG</sequence>
<feature type="transmembrane region" description="Helical" evidence="1">
    <location>
        <begin position="50"/>
        <end position="67"/>
    </location>
</feature>
<keyword evidence="1" id="KW-0472">Membrane</keyword>
<protein>
    <submittedName>
        <fullName evidence="2">ABC transporter permease subunit</fullName>
    </submittedName>
</protein>
<feature type="transmembrane region" description="Helical" evidence="1">
    <location>
        <begin position="289"/>
        <end position="308"/>
    </location>
</feature>
<gene>
    <name evidence="2" type="ORF">ACFO6V_05780</name>
</gene>
<comment type="caution">
    <text evidence="2">The sequence shown here is derived from an EMBL/GenBank/DDBJ whole genome shotgun (WGS) entry which is preliminary data.</text>
</comment>
<reference evidence="3" key="1">
    <citation type="journal article" date="2019" name="Int. J. Syst. Evol. Microbiol.">
        <title>The Global Catalogue of Microorganisms (GCM) 10K type strain sequencing project: providing services to taxonomists for standard genome sequencing and annotation.</title>
        <authorList>
            <consortium name="The Broad Institute Genomics Platform"/>
            <consortium name="The Broad Institute Genome Sequencing Center for Infectious Disease"/>
            <person name="Wu L."/>
            <person name="Ma J."/>
        </authorList>
    </citation>
    <scope>NUCLEOTIDE SEQUENCE [LARGE SCALE GENOMIC DNA]</scope>
    <source>
        <strain evidence="3">CCUG 42722</strain>
    </source>
</reference>
<dbReference type="EMBL" id="JBHSFI010000003">
    <property type="protein sequence ID" value="MFC4627736.1"/>
    <property type="molecule type" value="Genomic_DNA"/>
</dbReference>
<organism evidence="2 3">
    <name type="scientific">Promicromonospora alba</name>
    <dbReference type="NCBI Taxonomy" id="1616110"/>
    <lineage>
        <taxon>Bacteria</taxon>
        <taxon>Bacillati</taxon>
        <taxon>Actinomycetota</taxon>
        <taxon>Actinomycetes</taxon>
        <taxon>Micrococcales</taxon>
        <taxon>Promicromonosporaceae</taxon>
        <taxon>Promicromonospora</taxon>
    </lineage>
</organism>
<dbReference type="Proteomes" id="UP001596011">
    <property type="component" value="Unassembled WGS sequence"/>
</dbReference>
<keyword evidence="3" id="KW-1185">Reference proteome</keyword>
<evidence type="ECO:0000313" key="3">
    <source>
        <dbReference type="Proteomes" id="UP001596011"/>
    </source>
</evidence>
<dbReference type="PANTHER" id="PTHR37305">
    <property type="entry name" value="INTEGRAL MEMBRANE PROTEIN-RELATED"/>
    <property type="match status" value="1"/>
</dbReference>
<accession>A0ABV9HF24</accession>
<evidence type="ECO:0000313" key="2">
    <source>
        <dbReference type="EMBL" id="MFC4627736.1"/>
    </source>
</evidence>